<protein>
    <submittedName>
        <fullName evidence="1">Uncharacterized protein</fullName>
    </submittedName>
</protein>
<comment type="caution">
    <text evidence="1">The sequence shown here is derived from an EMBL/GenBank/DDBJ whole genome shotgun (WGS) entry which is preliminary data.</text>
</comment>
<accession>A0AAE0G414</accession>
<organism evidence="1 2">
    <name type="scientific">Cymbomonas tetramitiformis</name>
    <dbReference type="NCBI Taxonomy" id="36881"/>
    <lineage>
        <taxon>Eukaryota</taxon>
        <taxon>Viridiplantae</taxon>
        <taxon>Chlorophyta</taxon>
        <taxon>Pyramimonadophyceae</taxon>
        <taxon>Pyramimonadales</taxon>
        <taxon>Pyramimonadaceae</taxon>
        <taxon>Cymbomonas</taxon>
    </lineage>
</organism>
<keyword evidence="2" id="KW-1185">Reference proteome</keyword>
<dbReference type="AlphaFoldDB" id="A0AAE0G414"/>
<name>A0AAE0G414_9CHLO</name>
<gene>
    <name evidence="1" type="ORF">CYMTET_20519</name>
</gene>
<dbReference type="Proteomes" id="UP001190700">
    <property type="component" value="Unassembled WGS sequence"/>
</dbReference>
<sequence length="116" mass="13471">MHVDYYEDPDGSDSKFCKRSNCDTTFIVYNCMAEKKSTLYQVDDAQSLIRFEFVEMGMHIVILKYGKGQCTNDLSEAIEMLIQQNILPHMPPIVDTITIPTPHTQLYFMRNRTQVL</sequence>
<proteinExistence type="predicted"/>
<dbReference type="EMBL" id="LGRX02009997">
    <property type="protein sequence ID" value="KAK3271108.1"/>
    <property type="molecule type" value="Genomic_DNA"/>
</dbReference>
<evidence type="ECO:0000313" key="2">
    <source>
        <dbReference type="Proteomes" id="UP001190700"/>
    </source>
</evidence>
<reference evidence="1 2" key="1">
    <citation type="journal article" date="2015" name="Genome Biol. Evol.">
        <title>Comparative Genomics of a Bacterivorous Green Alga Reveals Evolutionary Causalities and Consequences of Phago-Mixotrophic Mode of Nutrition.</title>
        <authorList>
            <person name="Burns J.A."/>
            <person name="Paasch A."/>
            <person name="Narechania A."/>
            <person name="Kim E."/>
        </authorList>
    </citation>
    <scope>NUCLEOTIDE SEQUENCE [LARGE SCALE GENOMIC DNA]</scope>
    <source>
        <strain evidence="1 2">PLY_AMNH</strain>
    </source>
</reference>
<evidence type="ECO:0000313" key="1">
    <source>
        <dbReference type="EMBL" id="KAK3271108.1"/>
    </source>
</evidence>